<dbReference type="Proteomes" id="UP000008311">
    <property type="component" value="Unassembled WGS sequence"/>
</dbReference>
<gene>
    <name evidence="2" type="ORF">RCOM_0648620</name>
</gene>
<dbReference type="InterPro" id="IPR019446">
    <property type="entry name" value="BMT5-like"/>
</dbReference>
<evidence type="ECO:0000259" key="1">
    <source>
        <dbReference type="Pfam" id="PF10354"/>
    </source>
</evidence>
<keyword evidence="3" id="KW-1185">Reference proteome</keyword>
<evidence type="ECO:0000313" key="3">
    <source>
        <dbReference type="Proteomes" id="UP000008311"/>
    </source>
</evidence>
<feature type="non-terminal residue" evidence="2">
    <location>
        <position position="170"/>
    </location>
</feature>
<dbReference type="PANTHER" id="PTHR11538">
    <property type="entry name" value="PHENYLALANYL-TRNA SYNTHETASE"/>
    <property type="match status" value="1"/>
</dbReference>
<dbReference type="Pfam" id="PF10354">
    <property type="entry name" value="BMT5-like"/>
    <property type="match status" value="1"/>
</dbReference>
<dbReference type="GO" id="GO:0005737">
    <property type="term" value="C:cytoplasm"/>
    <property type="evidence" value="ECO:0000318"/>
    <property type="project" value="GO_Central"/>
</dbReference>
<sequence>MVATSLDSKGELIIKYSRAEMHLKELQDLGCRIIHKVDASTMSQHSLLAHTTFDRIVFNFPHASLKWREHDKKQIELHKRVVKGFLISASKMLTENGEVHVTHKTAHPFCNWEIEKLAEEVGLYNFGCAIFCEWDYPGYVNKRGHGIGRCDETFPVGECRTFKFIGSPLH</sequence>
<proteinExistence type="predicted"/>
<evidence type="ECO:0000313" key="2">
    <source>
        <dbReference type="EMBL" id="EEF39094.1"/>
    </source>
</evidence>
<dbReference type="GO" id="GO:0070475">
    <property type="term" value="P:rRNA base methylation"/>
    <property type="evidence" value="ECO:0000318"/>
    <property type="project" value="GO_Central"/>
</dbReference>
<dbReference type="AlphaFoldDB" id="B9SB86"/>
<dbReference type="PANTHER" id="PTHR11538:SF89">
    <property type="entry name" value="PROTEIN, PUTATIVE (DUF2431)-RELATED"/>
    <property type="match status" value="1"/>
</dbReference>
<reference evidence="3" key="1">
    <citation type="journal article" date="2010" name="Nat. Biotechnol.">
        <title>Draft genome sequence of the oilseed species Ricinus communis.</title>
        <authorList>
            <person name="Chan A.P."/>
            <person name="Crabtree J."/>
            <person name="Zhao Q."/>
            <person name="Lorenzi H."/>
            <person name="Orvis J."/>
            <person name="Puiu D."/>
            <person name="Melake-Berhan A."/>
            <person name="Jones K.M."/>
            <person name="Redman J."/>
            <person name="Chen G."/>
            <person name="Cahoon E.B."/>
            <person name="Gedil M."/>
            <person name="Stanke M."/>
            <person name="Haas B.J."/>
            <person name="Wortman J.R."/>
            <person name="Fraser-Liggett C.M."/>
            <person name="Ravel J."/>
            <person name="Rabinowicz P.D."/>
        </authorList>
    </citation>
    <scope>NUCLEOTIDE SEQUENCE [LARGE SCALE GENOMIC DNA]</scope>
    <source>
        <strain evidence="3">cv. Hale</strain>
    </source>
</reference>
<dbReference type="FunCoup" id="B9SB86">
    <property type="interactions" value="227"/>
</dbReference>
<dbReference type="eggNOG" id="KOG4174">
    <property type="taxonomic scope" value="Eukaryota"/>
</dbReference>
<name>B9SB86_RICCO</name>
<feature type="domain" description="25S rRNA (uridine-N(3))-methyltransferase BMT5-like" evidence="1">
    <location>
        <begin position="1"/>
        <end position="143"/>
    </location>
</feature>
<dbReference type="InterPro" id="IPR029063">
    <property type="entry name" value="SAM-dependent_MTases_sf"/>
</dbReference>
<organism evidence="2 3">
    <name type="scientific">Ricinus communis</name>
    <name type="common">Castor bean</name>
    <dbReference type="NCBI Taxonomy" id="3988"/>
    <lineage>
        <taxon>Eukaryota</taxon>
        <taxon>Viridiplantae</taxon>
        <taxon>Streptophyta</taxon>
        <taxon>Embryophyta</taxon>
        <taxon>Tracheophyta</taxon>
        <taxon>Spermatophyta</taxon>
        <taxon>Magnoliopsida</taxon>
        <taxon>eudicotyledons</taxon>
        <taxon>Gunneridae</taxon>
        <taxon>Pentapetalae</taxon>
        <taxon>rosids</taxon>
        <taxon>fabids</taxon>
        <taxon>Malpighiales</taxon>
        <taxon>Euphorbiaceae</taxon>
        <taxon>Acalyphoideae</taxon>
        <taxon>Acalypheae</taxon>
        <taxon>Ricinus</taxon>
    </lineage>
</organism>
<dbReference type="EMBL" id="EQ973912">
    <property type="protein sequence ID" value="EEF39094.1"/>
    <property type="molecule type" value="Genomic_DNA"/>
</dbReference>
<dbReference type="InParanoid" id="B9SB86"/>
<protein>
    <recommendedName>
        <fullName evidence="1">25S rRNA (uridine-N(3))-methyltransferase BMT5-like domain-containing protein</fullName>
    </recommendedName>
</protein>
<dbReference type="SUPFAM" id="SSF53335">
    <property type="entry name" value="S-adenosyl-L-methionine-dependent methyltransferases"/>
    <property type="match status" value="1"/>
</dbReference>
<accession>B9SB86</accession>
<dbReference type="STRING" id="3988.B9SB86"/>
<dbReference type="GO" id="GO:0070042">
    <property type="term" value="F:rRNA (uridine-N3-)-methyltransferase activity"/>
    <property type="evidence" value="ECO:0000318"/>
    <property type="project" value="GO_Central"/>
</dbReference>